<proteinExistence type="predicted"/>
<sequence length="295" mass="33093">MATSTLTIVVVISQNIAVILFSVVATLLFSRSLYLYCFRRGSGLYVNSLSKCMISYMVFNVIGLVTSVPYYVYKLPFVDQSSPKFEFWIGTIGITYLGLMPLTVFFLALERCLAIQFRFSKKLEKILFTANIISVLGIIVANFVVCSLGYRSYFLFVLKVPIGVFNTCACGFLCWKLRKFKRKNANNVNNTIVKFTCITEFILEFLPNLVATVIILTGGKDFFDNTGPFCSTTQCLNAMICAIVYSKTLHSKNENSTAVITVARIIMLQNGKLSARPPADLQPFERSISNFNVRV</sequence>
<feature type="transmembrane region" description="Helical" evidence="1">
    <location>
        <begin position="130"/>
        <end position="150"/>
    </location>
</feature>
<accession>A0AAD4R0N8</accession>
<name>A0AAD4R0N8_9BILA</name>
<dbReference type="Proteomes" id="UP001201812">
    <property type="component" value="Unassembled WGS sequence"/>
</dbReference>
<feature type="transmembrane region" description="Helical" evidence="1">
    <location>
        <begin position="6"/>
        <end position="34"/>
    </location>
</feature>
<evidence type="ECO:0000313" key="2">
    <source>
        <dbReference type="EMBL" id="KAI1702284.1"/>
    </source>
</evidence>
<dbReference type="AlphaFoldDB" id="A0AAD4R0N8"/>
<keyword evidence="3" id="KW-1185">Reference proteome</keyword>
<keyword evidence="1" id="KW-0812">Transmembrane</keyword>
<dbReference type="EMBL" id="JAKKPZ010000101">
    <property type="protein sequence ID" value="KAI1702284.1"/>
    <property type="molecule type" value="Genomic_DNA"/>
</dbReference>
<feature type="transmembrane region" description="Helical" evidence="1">
    <location>
        <begin position="85"/>
        <end position="109"/>
    </location>
</feature>
<keyword evidence="1" id="KW-0472">Membrane</keyword>
<evidence type="ECO:0000256" key="1">
    <source>
        <dbReference type="SAM" id="Phobius"/>
    </source>
</evidence>
<feature type="transmembrane region" description="Helical" evidence="1">
    <location>
        <begin position="54"/>
        <end position="73"/>
    </location>
</feature>
<keyword evidence="1" id="KW-1133">Transmembrane helix</keyword>
<organism evidence="2 3">
    <name type="scientific">Ditylenchus destructor</name>
    <dbReference type="NCBI Taxonomy" id="166010"/>
    <lineage>
        <taxon>Eukaryota</taxon>
        <taxon>Metazoa</taxon>
        <taxon>Ecdysozoa</taxon>
        <taxon>Nematoda</taxon>
        <taxon>Chromadorea</taxon>
        <taxon>Rhabditida</taxon>
        <taxon>Tylenchina</taxon>
        <taxon>Tylenchomorpha</taxon>
        <taxon>Sphaerularioidea</taxon>
        <taxon>Anguinidae</taxon>
        <taxon>Anguininae</taxon>
        <taxon>Ditylenchus</taxon>
    </lineage>
</organism>
<reference evidence="2" key="1">
    <citation type="submission" date="2022-01" db="EMBL/GenBank/DDBJ databases">
        <title>Genome Sequence Resource for Two Populations of Ditylenchus destructor, the Migratory Endoparasitic Phytonematode.</title>
        <authorList>
            <person name="Zhang H."/>
            <person name="Lin R."/>
            <person name="Xie B."/>
        </authorList>
    </citation>
    <scope>NUCLEOTIDE SEQUENCE</scope>
    <source>
        <strain evidence="2">BazhouSP</strain>
    </source>
</reference>
<feature type="transmembrane region" description="Helical" evidence="1">
    <location>
        <begin position="156"/>
        <end position="175"/>
    </location>
</feature>
<gene>
    <name evidence="2" type="ORF">DdX_15550</name>
</gene>
<protein>
    <submittedName>
        <fullName evidence="2">Uncharacterized protein</fullName>
    </submittedName>
</protein>
<comment type="caution">
    <text evidence="2">The sequence shown here is derived from an EMBL/GenBank/DDBJ whole genome shotgun (WGS) entry which is preliminary data.</text>
</comment>
<evidence type="ECO:0000313" key="3">
    <source>
        <dbReference type="Proteomes" id="UP001201812"/>
    </source>
</evidence>